<gene>
    <name evidence="1" type="ORF">GCM10009823_03900</name>
</gene>
<organism evidence="1 2">
    <name type="scientific">Brevibacterium salitolerans</name>
    <dbReference type="NCBI Taxonomy" id="1403566"/>
    <lineage>
        <taxon>Bacteria</taxon>
        <taxon>Bacillati</taxon>
        <taxon>Actinomycetota</taxon>
        <taxon>Actinomycetes</taxon>
        <taxon>Micrococcales</taxon>
        <taxon>Brevibacteriaceae</taxon>
        <taxon>Brevibacterium</taxon>
    </lineage>
</organism>
<evidence type="ECO:0000313" key="1">
    <source>
        <dbReference type="EMBL" id="GAA2088662.1"/>
    </source>
</evidence>
<protein>
    <submittedName>
        <fullName evidence="1">Uncharacterized protein</fullName>
    </submittedName>
</protein>
<proteinExistence type="predicted"/>
<name>A0ABP5HWR2_9MICO</name>
<comment type="caution">
    <text evidence="1">The sequence shown here is derived from an EMBL/GenBank/DDBJ whole genome shotgun (WGS) entry which is preliminary data.</text>
</comment>
<dbReference type="RefSeq" id="WP_344334692.1">
    <property type="nucleotide sequence ID" value="NZ_BAAAPZ010000002.1"/>
</dbReference>
<keyword evidence="2" id="KW-1185">Reference proteome</keyword>
<sequence length="70" mass="7938">MSAVPLYPIPRRLALSAGMLLVRWALSPVPPPPDPVLPRAELIRRHRLSQQLEREREAALRRALTAPLAW</sequence>
<evidence type="ECO:0000313" key="2">
    <source>
        <dbReference type="Proteomes" id="UP001500984"/>
    </source>
</evidence>
<accession>A0ABP5HWR2</accession>
<reference evidence="2" key="1">
    <citation type="journal article" date="2019" name="Int. J. Syst. Evol. Microbiol.">
        <title>The Global Catalogue of Microorganisms (GCM) 10K type strain sequencing project: providing services to taxonomists for standard genome sequencing and annotation.</title>
        <authorList>
            <consortium name="The Broad Institute Genomics Platform"/>
            <consortium name="The Broad Institute Genome Sequencing Center for Infectious Disease"/>
            <person name="Wu L."/>
            <person name="Ma J."/>
        </authorList>
    </citation>
    <scope>NUCLEOTIDE SEQUENCE [LARGE SCALE GENOMIC DNA]</scope>
    <source>
        <strain evidence="2">JCM 15900</strain>
    </source>
</reference>
<dbReference type="EMBL" id="BAAAPZ010000002">
    <property type="protein sequence ID" value="GAA2088662.1"/>
    <property type="molecule type" value="Genomic_DNA"/>
</dbReference>
<dbReference type="Proteomes" id="UP001500984">
    <property type="component" value="Unassembled WGS sequence"/>
</dbReference>